<feature type="region of interest" description="Disordered" evidence="1">
    <location>
        <begin position="47"/>
        <end position="74"/>
    </location>
</feature>
<dbReference type="EMBL" id="JANPWB010000010">
    <property type="protein sequence ID" value="KAJ1134441.1"/>
    <property type="molecule type" value="Genomic_DNA"/>
</dbReference>
<evidence type="ECO:0000256" key="1">
    <source>
        <dbReference type="SAM" id="MobiDB-lite"/>
    </source>
</evidence>
<sequence>MNEPHLHSDEKSRQLTVSLLESPEPDSEKKSYTRIHRATARGWRFTMSSSSQLHMQQLGGLRRHMRGRTEKKQG</sequence>
<keyword evidence="3" id="KW-1185">Reference proteome</keyword>
<evidence type="ECO:0000313" key="2">
    <source>
        <dbReference type="EMBL" id="KAJ1134441.1"/>
    </source>
</evidence>
<evidence type="ECO:0000313" key="3">
    <source>
        <dbReference type="Proteomes" id="UP001066276"/>
    </source>
</evidence>
<proteinExistence type="predicted"/>
<dbReference type="Proteomes" id="UP001066276">
    <property type="component" value="Chromosome 6"/>
</dbReference>
<protein>
    <submittedName>
        <fullName evidence="2">Uncharacterized protein</fullName>
    </submittedName>
</protein>
<name>A0AAV7Q494_PLEWA</name>
<reference evidence="2" key="1">
    <citation type="journal article" date="2022" name="bioRxiv">
        <title>Sequencing and chromosome-scale assembly of the giantPleurodeles waltlgenome.</title>
        <authorList>
            <person name="Brown T."/>
            <person name="Elewa A."/>
            <person name="Iarovenko S."/>
            <person name="Subramanian E."/>
            <person name="Araus A.J."/>
            <person name="Petzold A."/>
            <person name="Susuki M."/>
            <person name="Suzuki K.-i.T."/>
            <person name="Hayashi T."/>
            <person name="Toyoda A."/>
            <person name="Oliveira C."/>
            <person name="Osipova E."/>
            <person name="Leigh N.D."/>
            <person name="Simon A."/>
            <person name="Yun M.H."/>
        </authorList>
    </citation>
    <scope>NUCLEOTIDE SEQUENCE</scope>
    <source>
        <strain evidence="2">20211129_DDA</strain>
        <tissue evidence="2">Liver</tissue>
    </source>
</reference>
<feature type="compositionally biased region" description="Basic and acidic residues" evidence="1">
    <location>
        <begin position="1"/>
        <end position="13"/>
    </location>
</feature>
<feature type="region of interest" description="Disordered" evidence="1">
    <location>
        <begin position="1"/>
        <end position="33"/>
    </location>
</feature>
<feature type="compositionally biased region" description="Low complexity" evidence="1">
    <location>
        <begin position="47"/>
        <end position="60"/>
    </location>
</feature>
<dbReference type="AlphaFoldDB" id="A0AAV7Q494"/>
<accession>A0AAV7Q494</accession>
<gene>
    <name evidence="2" type="ORF">NDU88_000893</name>
</gene>
<comment type="caution">
    <text evidence="2">The sequence shown here is derived from an EMBL/GenBank/DDBJ whole genome shotgun (WGS) entry which is preliminary data.</text>
</comment>
<organism evidence="2 3">
    <name type="scientific">Pleurodeles waltl</name>
    <name type="common">Iberian ribbed newt</name>
    <dbReference type="NCBI Taxonomy" id="8319"/>
    <lineage>
        <taxon>Eukaryota</taxon>
        <taxon>Metazoa</taxon>
        <taxon>Chordata</taxon>
        <taxon>Craniata</taxon>
        <taxon>Vertebrata</taxon>
        <taxon>Euteleostomi</taxon>
        <taxon>Amphibia</taxon>
        <taxon>Batrachia</taxon>
        <taxon>Caudata</taxon>
        <taxon>Salamandroidea</taxon>
        <taxon>Salamandridae</taxon>
        <taxon>Pleurodelinae</taxon>
        <taxon>Pleurodeles</taxon>
    </lineage>
</organism>